<dbReference type="Gene3D" id="6.10.140.2220">
    <property type="match status" value="1"/>
</dbReference>
<dbReference type="SUPFAM" id="SSF144232">
    <property type="entry name" value="HIT/MYND zinc finger-like"/>
    <property type="match status" value="1"/>
</dbReference>
<feature type="domain" description="MYND-type" evidence="5">
    <location>
        <begin position="305"/>
        <end position="344"/>
    </location>
</feature>
<dbReference type="InterPro" id="IPR002893">
    <property type="entry name" value="Znf_MYND"/>
</dbReference>
<sequence>MDLLHPMNGNVLPDPVVGHHEECYDILQMVEGLMKPLLYKPAQLHDLLQTTRIVPYVVDIWVNLLRYMSRDFRKNPTMGLVTRANNAMHLLLTPGDAEELYVPRNVADAILRATGGYPRYLCRVIASYGKMLAVPTSTTFTSDVRTVPELALSACPRNAVYRLVGFLDAYITLKAWSAVQSACGYIAVLFTVMQDHRSIEWAINAGLFTALARLLDHALAPSDTLLESGAVDEVTTKLCQGLNLWSVLHAFDQMHRDHLPEKQTLRAVPYLRRVVESYEARLPALDTARSRWRRTVKYCCAYDECPTRGRLDAPGQACSGCRTAYYCSKSCQKRHWQAAHRQSCAESALHGQVESRDIFLIQRISELCIENNRTDLVTRVRHLDPNREQNLFFKVDCLQPVPRVVVLSDSLVGPGDIRHVRIVATYKDGLEKAEYNKSFVLLDAFENGDVDIMMPPE</sequence>
<evidence type="ECO:0000259" key="5">
    <source>
        <dbReference type="PROSITE" id="PS50865"/>
    </source>
</evidence>
<evidence type="ECO:0000313" key="7">
    <source>
        <dbReference type="Proteomes" id="UP000320762"/>
    </source>
</evidence>
<name>A0A550CK57_9AGAR</name>
<dbReference type="OrthoDB" id="432970at2759"/>
<keyword evidence="3" id="KW-0862">Zinc</keyword>
<keyword evidence="1" id="KW-0479">Metal-binding</keyword>
<protein>
    <recommendedName>
        <fullName evidence="5">MYND-type domain-containing protein</fullName>
    </recommendedName>
</protein>
<accession>A0A550CK57</accession>
<evidence type="ECO:0000256" key="4">
    <source>
        <dbReference type="PROSITE-ProRule" id="PRU00134"/>
    </source>
</evidence>
<reference evidence="6 7" key="1">
    <citation type="journal article" date="2019" name="New Phytol.">
        <title>Comparative genomics reveals unique wood-decay strategies and fruiting body development in the Schizophyllaceae.</title>
        <authorList>
            <person name="Almasi E."/>
            <person name="Sahu N."/>
            <person name="Krizsan K."/>
            <person name="Balint B."/>
            <person name="Kovacs G.M."/>
            <person name="Kiss B."/>
            <person name="Cseklye J."/>
            <person name="Drula E."/>
            <person name="Henrissat B."/>
            <person name="Nagy I."/>
            <person name="Chovatia M."/>
            <person name="Adam C."/>
            <person name="LaButti K."/>
            <person name="Lipzen A."/>
            <person name="Riley R."/>
            <person name="Grigoriev I.V."/>
            <person name="Nagy L.G."/>
        </authorList>
    </citation>
    <scope>NUCLEOTIDE SEQUENCE [LARGE SCALE GENOMIC DNA]</scope>
    <source>
        <strain evidence="6 7">NL-1724</strain>
    </source>
</reference>
<keyword evidence="2 4" id="KW-0863">Zinc-finger</keyword>
<organism evidence="6 7">
    <name type="scientific">Schizophyllum amplum</name>
    <dbReference type="NCBI Taxonomy" id="97359"/>
    <lineage>
        <taxon>Eukaryota</taxon>
        <taxon>Fungi</taxon>
        <taxon>Dikarya</taxon>
        <taxon>Basidiomycota</taxon>
        <taxon>Agaricomycotina</taxon>
        <taxon>Agaricomycetes</taxon>
        <taxon>Agaricomycetidae</taxon>
        <taxon>Agaricales</taxon>
        <taxon>Schizophyllaceae</taxon>
        <taxon>Schizophyllum</taxon>
    </lineage>
</organism>
<dbReference type="Proteomes" id="UP000320762">
    <property type="component" value="Unassembled WGS sequence"/>
</dbReference>
<dbReference type="GO" id="GO:0008270">
    <property type="term" value="F:zinc ion binding"/>
    <property type="evidence" value="ECO:0007669"/>
    <property type="project" value="UniProtKB-KW"/>
</dbReference>
<dbReference type="PROSITE" id="PS50865">
    <property type="entry name" value="ZF_MYND_2"/>
    <property type="match status" value="1"/>
</dbReference>
<dbReference type="EMBL" id="VDMD01000005">
    <property type="protein sequence ID" value="TRM65157.1"/>
    <property type="molecule type" value="Genomic_DNA"/>
</dbReference>
<dbReference type="Pfam" id="PF01753">
    <property type="entry name" value="zf-MYND"/>
    <property type="match status" value="1"/>
</dbReference>
<evidence type="ECO:0000256" key="3">
    <source>
        <dbReference type="ARBA" id="ARBA00022833"/>
    </source>
</evidence>
<dbReference type="AlphaFoldDB" id="A0A550CK57"/>
<comment type="caution">
    <text evidence="6">The sequence shown here is derived from an EMBL/GenBank/DDBJ whole genome shotgun (WGS) entry which is preliminary data.</text>
</comment>
<keyword evidence="7" id="KW-1185">Reference proteome</keyword>
<evidence type="ECO:0000256" key="1">
    <source>
        <dbReference type="ARBA" id="ARBA00022723"/>
    </source>
</evidence>
<proteinExistence type="predicted"/>
<evidence type="ECO:0000256" key="2">
    <source>
        <dbReference type="ARBA" id="ARBA00022771"/>
    </source>
</evidence>
<evidence type="ECO:0000313" key="6">
    <source>
        <dbReference type="EMBL" id="TRM65157.1"/>
    </source>
</evidence>
<gene>
    <name evidence="6" type="ORF">BD626DRAFT_487883</name>
</gene>